<accession>A0A679GXQ6</accession>
<dbReference type="InterPro" id="IPR050270">
    <property type="entry name" value="DegV_domain_contain"/>
</dbReference>
<evidence type="ECO:0000313" key="6">
    <source>
        <dbReference type="Proteomes" id="UP000501237"/>
    </source>
</evidence>
<reference evidence="2 6" key="2">
    <citation type="journal article" date="2020" name="Microbiol. Resour. Announc.">
        <title>Complete genome sequence of Pseudomonas otitidis strain MrB4, isolated from Lake Biwa in Japan.</title>
        <authorList>
            <person name="Miyazaki K."/>
            <person name="Hase E."/>
            <person name="Maruya T."/>
        </authorList>
    </citation>
    <scope>NUCLEOTIDE SEQUENCE [LARGE SCALE GENOMIC DNA]</scope>
    <source>
        <strain evidence="2 6">MrB4</strain>
    </source>
</reference>
<dbReference type="SUPFAM" id="SSF82549">
    <property type="entry name" value="DAK1/DegV-like"/>
    <property type="match status" value="1"/>
</dbReference>
<dbReference type="PANTHER" id="PTHR33434:SF2">
    <property type="entry name" value="FATTY ACID-BINDING PROTEIN TM_1468"/>
    <property type="match status" value="1"/>
</dbReference>
<dbReference type="PROSITE" id="PS51482">
    <property type="entry name" value="DEGV"/>
    <property type="match status" value="1"/>
</dbReference>
<dbReference type="GeneID" id="57399910"/>
<evidence type="ECO:0000313" key="3">
    <source>
        <dbReference type="EMBL" id="MDV3441784.1"/>
    </source>
</evidence>
<dbReference type="EMBL" id="JAWJUL010000088">
    <property type="protein sequence ID" value="MDV3441784.1"/>
    <property type="molecule type" value="Genomic_DNA"/>
</dbReference>
<reference evidence="4 5" key="1">
    <citation type="submission" date="2019-12" db="EMBL/GenBank/DDBJ databases">
        <title>Draft genome sequence of Pseudomonas otitidis recovered from a chicken carcass.</title>
        <authorList>
            <person name="Vieira T.R."/>
            <person name="Oliviera E.F.C."/>
            <person name="Silva N.M.V."/>
            <person name="Sambrano G.E."/>
            <person name="Cibulski S.P."/>
            <person name="Cardoso M.R.I."/>
        </authorList>
    </citation>
    <scope>NUCLEOTIDE SEQUENCE [LARGE SCALE GENOMIC DNA]</scope>
    <source>
        <strain evidence="4 5">25_K</strain>
    </source>
</reference>
<dbReference type="EMBL" id="AP022642">
    <property type="protein sequence ID" value="BCA30714.1"/>
    <property type="molecule type" value="Genomic_DNA"/>
</dbReference>
<dbReference type="Gene3D" id="3.30.1180.10">
    <property type="match status" value="1"/>
</dbReference>
<gene>
    <name evidence="4" type="ORF">GO594_15875</name>
    <name evidence="2" type="ORF">PtoMrB4_46910</name>
    <name evidence="3" type="ORF">R0G64_20420</name>
</gene>
<dbReference type="Gene3D" id="3.40.50.10170">
    <property type="match status" value="1"/>
</dbReference>
<dbReference type="Proteomes" id="UP000461288">
    <property type="component" value="Unassembled WGS sequence"/>
</dbReference>
<dbReference type="PANTHER" id="PTHR33434">
    <property type="entry name" value="DEGV DOMAIN-CONTAINING PROTEIN DR_1986-RELATED"/>
    <property type="match status" value="1"/>
</dbReference>
<dbReference type="InterPro" id="IPR003797">
    <property type="entry name" value="DegV"/>
</dbReference>
<dbReference type="Proteomes" id="UP000501237">
    <property type="component" value="Chromosome"/>
</dbReference>
<keyword evidence="1" id="KW-0446">Lipid-binding</keyword>
<sequence length="319" mass="34175">MRTGLVVDATCDLPQTFIAERGIRVLPIRIRLGQDTLVDRRIPEVTGRFYVDQLPRVGPGDGSEPLSAAETQAWFLEELVTQYDHVICLTLSAQRSAIFEHATQASFGLLQCYRERRSAAGLTTPFAMRVIDGRTLFAGSAVLAAEAVRLIAGGGHPSAVRARLEQLAESVCTFLIADDLGHLRKRGFQKGERSGLLDRMRGAALGIGSLLDVKPVISVQQGEDKPVTLAPSFERAAEKLFAHACARVMAGDLLAPQLCISYAGELSLVRDLPGFAELEAACLARDVVLQVAMLSPTGAINLGRGALSLAFAAPARPFG</sequence>
<evidence type="ECO:0000313" key="7">
    <source>
        <dbReference type="Proteomes" id="UP001273935"/>
    </source>
</evidence>
<dbReference type="RefSeq" id="WP_044411449.1">
    <property type="nucleotide sequence ID" value="NZ_AP022642.1"/>
</dbReference>
<dbReference type="EMBL" id="WTFN01000036">
    <property type="protein sequence ID" value="MWK57461.1"/>
    <property type="molecule type" value="Genomic_DNA"/>
</dbReference>
<evidence type="ECO:0000313" key="5">
    <source>
        <dbReference type="Proteomes" id="UP000461288"/>
    </source>
</evidence>
<protein>
    <submittedName>
        <fullName evidence="4">DegV domain-containing protein</fullName>
    </submittedName>
    <submittedName>
        <fullName evidence="3">DegV family protein</fullName>
    </submittedName>
</protein>
<evidence type="ECO:0000313" key="2">
    <source>
        <dbReference type="EMBL" id="BCA30714.1"/>
    </source>
</evidence>
<dbReference type="Proteomes" id="UP001273935">
    <property type="component" value="Unassembled WGS sequence"/>
</dbReference>
<keyword evidence="7" id="KW-1185">Reference proteome</keyword>
<evidence type="ECO:0000313" key="4">
    <source>
        <dbReference type="EMBL" id="MWK57461.1"/>
    </source>
</evidence>
<evidence type="ECO:0000256" key="1">
    <source>
        <dbReference type="ARBA" id="ARBA00023121"/>
    </source>
</evidence>
<dbReference type="GO" id="GO:0008289">
    <property type="term" value="F:lipid binding"/>
    <property type="evidence" value="ECO:0007669"/>
    <property type="project" value="UniProtKB-KW"/>
</dbReference>
<dbReference type="AlphaFoldDB" id="A0A679GXQ6"/>
<reference evidence="3 7" key="3">
    <citation type="submission" date="2023-10" db="EMBL/GenBank/DDBJ databases">
        <title>Pseudomonas otitidis isolated from a paediatric patient with cystic fibrosis in Chile.</title>
        <authorList>
            <person name="Amsteins-Romero L."/>
            <person name="Opazo-Capurro A."/>
            <person name="Matus-Kohler M."/>
            <person name="Gonzalez-Rocha G."/>
        </authorList>
    </citation>
    <scope>NUCLEOTIDE SEQUENCE [LARGE SCALE GENOMIC DNA]</scope>
    <source>
        <strain evidence="3 7">P-714</strain>
    </source>
</reference>
<organism evidence="2 6">
    <name type="scientific">Metapseudomonas otitidis</name>
    <dbReference type="NCBI Taxonomy" id="319939"/>
    <lineage>
        <taxon>Bacteria</taxon>
        <taxon>Pseudomonadati</taxon>
        <taxon>Pseudomonadota</taxon>
        <taxon>Gammaproteobacteria</taxon>
        <taxon>Pseudomonadales</taxon>
        <taxon>Pseudomonadaceae</taxon>
        <taxon>Metapseudomonas</taxon>
    </lineage>
</organism>
<proteinExistence type="predicted"/>
<name>A0A679GXQ6_9GAMM</name>
<dbReference type="KEGG" id="poj:PtoMrB4_46910"/>
<dbReference type="InterPro" id="IPR043168">
    <property type="entry name" value="DegV_C"/>
</dbReference>
<dbReference type="Pfam" id="PF02645">
    <property type="entry name" value="DegV"/>
    <property type="match status" value="1"/>
</dbReference>